<dbReference type="OrthoDB" id="9801717at2"/>
<dbReference type="InterPro" id="IPR010998">
    <property type="entry name" value="Integrase_recombinase_N"/>
</dbReference>
<dbReference type="Pfam" id="PF00589">
    <property type="entry name" value="Phage_integrase"/>
    <property type="match status" value="1"/>
</dbReference>
<dbReference type="RefSeq" id="WP_046005995.1">
    <property type="nucleotide sequence ID" value="NZ_JXYA01000039.1"/>
</dbReference>
<organism evidence="7 8">
    <name type="scientific">Pseudoalteromonas rubra</name>
    <dbReference type="NCBI Taxonomy" id="43658"/>
    <lineage>
        <taxon>Bacteria</taxon>
        <taxon>Pseudomonadati</taxon>
        <taxon>Pseudomonadota</taxon>
        <taxon>Gammaproteobacteria</taxon>
        <taxon>Alteromonadales</taxon>
        <taxon>Pseudoalteromonadaceae</taxon>
        <taxon>Pseudoalteromonas</taxon>
    </lineage>
</organism>
<evidence type="ECO:0000313" key="8">
    <source>
        <dbReference type="Proteomes" id="UP000033452"/>
    </source>
</evidence>
<dbReference type="EMBL" id="JXYA01000039">
    <property type="protein sequence ID" value="KJZ07276.1"/>
    <property type="molecule type" value="Genomic_DNA"/>
</dbReference>
<evidence type="ECO:0000256" key="1">
    <source>
        <dbReference type="ARBA" id="ARBA00022908"/>
    </source>
</evidence>
<evidence type="ECO:0000256" key="3">
    <source>
        <dbReference type="ARBA" id="ARBA00023172"/>
    </source>
</evidence>
<dbReference type="Pfam" id="PF13495">
    <property type="entry name" value="Phage_int_SAM_4"/>
    <property type="match status" value="1"/>
</dbReference>
<gene>
    <name evidence="7" type="ORF">TW77_16035</name>
</gene>
<keyword evidence="3" id="KW-0233">DNA recombination</keyword>
<protein>
    <submittedName>
        <fullName evidence="7">Integrase</fullName>
    </submittedName>
</protein>
<feature type="domain" description="Core-binding (CB)" evidence="6">
    <location>
        <begin position="2"/>
        <end position="80"/>
    </location>
</feature>
<accession>A0A0F4QI21</accession>
<dbReference type="PATRIC" id="fig|43658.5.peg.3385"/>
<dbReference type="PANTHER" id="PTHR30349:SF90">
    <property type="entry name" value="TYROSINE RECOMBINASE XERD"/>
    <property type="match status" value="1"/>
</dbReference>
<dbReference type="Proteomes" id="UP000033452">
    <property type="component" value="Unassembled WGS sequence"/>
</dbReference>
<dbReference type="GO" id="GO:0003677">
    <property type="term" value="F:DNA binding"/>
    <property type="evidence" value="ECO:0007669"/>
    <property type="project" value="UniProtKB-UniRule"/>
</dbReference>
<feature type="domain" description="Tyr recombinase" evidence="5">
    <location>
        <begin position="96"/>
        <end position="270"/>
    </location>
</feature>
<dbReference type="PANTHER" id="PTHR30349">
    <property type="entry name" value="PHAGE INTEGRASE-RELATED"/>
    <property type="match status" value="1"/>
</dbReference>
<dbReference type="GO" id="GO:0015074">
    <property type="term" value="P:DNA integration"/>
    <property type="evidence" value="ECO:0007669"/>
    <property type="project" value="UniProtKB-KW"/>
</dbReference>
<dbReference type="AlphaFoldDB" id="A0A0F4QI21"/>
<comment type="caution">
    <text evidence="7">The sequence shown here is derived from an EMBL/GenBank/DDBJ whole genome shotgun (WGS) entry which is preliminary data.</text>
</comment>
<sequence>MNTLIEQVRLEIAYRGYSSKTEKSYCDALQKVSRFLNKPLDTVSADELNQFFKDPSTRRLSRSSQSLIINSLAFLYKHILKRPLKLDVALPKAAFKAPAYISRSEIQALIAACDHVRVKTLIMLCYGCGLRISEALQLKVADIDSERNTLYIEHGKGKRARYVVLPPSVLAQLRAYWLAYRPTDWLFYAPYYPQRPISASTFRKPLRALAKRCGVSKAGHPHALRHAFATHQLEAGMPLHQLQHQLGHQDIRTTEGYLHWLPELGHGGVDLLAPGLMK</sequence>
<dbReference type="InterPro" id="IPR044068">
    <property type="entry name" value="CB"/>
</dbReference>
<dbReference type="InterPro" id="IPR002104">
    <property type="entry name" value="Integrase_catalytic"/>
</dbReference>
<dbReference type="InterPro" id="IPR013762">
    <property type="entry name" value="Integrase-like_cat_sf"/>
</dbReference>
<dbReference type="PROSITE" id="PS51900">
    <property type="entry name" value="CB"/>
    <property type="match status" value="1"/>
</dbReference>
<dbReference type="GO" id="GO:0006310">
    <property type="term" value="P:DNA recombination"/>
    <property type="evidence" value="ECO:0007669"/>
    <property type="project" value="UniProtKB-KW"/>
</dbReference>
<evidence type="ECO:0000256" key="4">
    <source>
        <dbReference type="PROSITE-ProRule" id="PRU01248"/>
    </source>
</evidence>
<dbReference type="Gene3D" id="1.10.150.130">
    <property type="match status" value="1"/>
</dbReference>
<name>A0A0F4QI21_9GAMM</name>
<proteinExistence type="predicted"/>
<evidence type="ECO:0000259" key="6">
    <source>
        <dbReference type="PROSITE" id="PS51900"/>
    </source>
</evidence>
<evidence type="ECO:0000313" key="7">
    <source>
        <dbReference type="EMBL" id="KJZ07276.1"/>
    </source>
</evidence>
<reference evidence="7 8" key="1">
    <citation type="journal article" date="2015" name="BMC Genomics">
        <title>Genome mining reveals unlocked bioactive potential of marine Gram-negative bacteria.</title>
        <authorList>
            <person name="Machado H."/>
            <person name="Sonnenschein E.C."/>
            <person name="Melchiorsen J."/>
            <person name="Gram L."/>
        </authorList>
    </citation>
    <scope>NUCLEOTIDE SEQUENCE [LARGE SCALE GENOMIC DNA]</scope>
    <source>
        <strain evidence="7 8">S2471</strain>
    </source>
</reference>
<dbReference type="InterPro" id="IPR004107">
    <property type="entry name" value="Integrase_SAM-like_N"/>
</dbReference>
<keyword evidence="2 4" id="KW-0238">DNA-binding</keyword>
<keyword evidence="8" id="KW-1185">Reference proteome</keyword>
<dbReference type="InterPro" id="IPR050090">
    <property type="entry name" value="Tyrosine_recombinase_XerCD"/>
</dbReference>
<dbReference type="SUPFAM" id="SSF56349">
    <property type="entry name" value="DNA breaking-rejoining enzymes"/>
    <property type="match status" value="1"/>
</dbReference>
<dbReference type="PROSITE" id="PS51898">
    <property type="entry name" value="TYR_RECOMBINASE"/>
    <property type="match status" value="1"/>
</dbReference>
<evidence type="ECO:0000256" key="2">
    <source>
        <dbReference type="ARBA" id="ARBA00023125"/>
    </source>
</evidence>
<dbReference type="Gene3D" id="1.10.443.10">
    <property type="entry name" value="Intergrase catalytic core"/>
    <property type="match status" value="1"/>
</dbReference>
<dbReference type="InterPro" id="IPR011010">
    <property type="entry name" value="DNA_brk_join_enz"/>
</dbReference>
<evidence type="ECO:0000259" key="5">
    <source>
        <dbReference type="PROSITE" id="PS51898"/>
    </source>
</evidence>
<keyword evidence="1" id="KW-0229">DNA integration</keyword>